<proteinExistence type="predicted"/>
<accession>A0A147IXX2</accession>
<dbReference type="AlphaFoldDB" id="A0A147IXX2"/>
<dbReference type="RefSeq" id="WP_420893884.1">
    <property type="nucleotide sequence ID" value="NZ_LDTE01000038.1"/>
</dbReference>
<protein>
    <submittedName>
        <fullName evidence="1">Uncharacterized protein</fullName>
    </submittedName>
</protein>
<sequence length="81" mass="8586">LTARAGYVLGDRTMVFAEAGYGGYRYDIRLVNVVDDGGNGPSGLVGGIGIERQIGRNVAVRLRAQAGSEHGRVLIGLPIRF</sequence>
<feature type="non-terminal residue" evidence="1">
    <location>
        <position position="1"/>
    </location>
</feature>
<dbReference type="PATRIC" id="fig|33051.4.peg.2099"/>
<comment type="caution">
    <text evidence="1">The sequence shown here is derived from an EMBL/GenBank/DDBJ whole genome shotgun (WGS) entry which is preliminary data.</text>
</comment>
<dbReference type="EMBL" id="LDTE01000038">
    <property type="protein sequence ID" value="KTW00385.1"/>
    <property type="molecule type" value="Genomic_DNA"/>
</dbReference>
<gene>
    <name evidence="1" type="ORF">SB4_07100</name>
</gene>
<dbReference type="Proteomes" id="UP000074072">
    <property type="component" value="Unassembled WGS sequence"/>
</dbReference>
<evidence type="ECO:0000313" key="2">
    <source>
        <dbReference type="Proteomes" id="UP000074072"/>
    </source>
</evidence>
<dbReference type="Gene3D" id="2.40.160.20">
    <property type="match status" value="1"/>
</dbReference>
<dbReference type="SUPFAM" id="SSF56925">
    <property type="entry name" value="OMPA-like"/>
    <property type="match status" value="1"/>
</dbReference>
<dbReference type="InterPro" id="IPR011250">
    <property type="entry name" value="OMP/PagP_B-barrel"/>
</dbReference>
<evidence type="ECO:0000313" key="1">
    <source>
        <dbReference type="EMBL" id="KTW00385.1"/>
    </source>
</evidence>
<reference evidence="1 2" key="1">
    <citation type="journal article" date="2016" name="Front. Microbiol.">
        <title>Genomic Resource of Rice Seed Associated Bacteria.</title>
        <authorList>
            <person name="Midha S."/>
            <person name="Bansal K."/>
            <person name="Sharma S."/>
            <person name="Kumar N."/>
            <person name="Patil P.P."/>
            <person name="Chaudhry V."/>
            <person name="Patil P.B."/>
        </authorList>
    </citation>
    <scope>NUCLEOTIDE SEQUENCE [LARGE SCALE GENOMIC DNA]</scope>
    <source>
        <strain evidence="1 2">SB4</strain>
    </source>
</reference>
<organism evidence="1 2">
    <name type="scientific">Sphingomonas sanguinis</name>
    <dbReference type="NCBI Taxonomy" id="33051"/>
    <lineage>
        <taxon>Bacteria</taxon>
        <taxon>Pseudomonadati</taxon>
        <taxon>Pseudomonadota</taxon>
        <taxon>Alphaproteobacteria</taxon>
        <taxon>Sphingomonadales</taxon>
        <taxon>Sphingomonadaceae</taxon>
        <taxon>Sphingomonas</taxon>
    </lineage>
</organism>
<name>A0A147IXX2_9SPHN</name>